<reference evidence="4" key="1">
    <citation type="submission" date="2018-10" db="EMBL/GenBank/DDBJ databases">
        <title>Hidden diversity of soil giant viruses.</title>
        <authorList>
            <person name="Schulz F."/>
            <person name="Alteio L."/>
            <person name="Goudeau D."/>
            <person name="Ryan E.M."/>
            <person name="Malmstrom R.R."/>
            <person name="Blanchard J."/>
            <person name="Woyke T."/>
        </authorList>
    </citation>
    <scope>NUCLEOTIDE SEQUENCE</scope>
    <source>
        <strain evidence="4">SAV1</strain>
    </source>
</reference>
<dbReference type="GO" id="GO:0008270">
    <property type="term" value="F:zinc ion binding"/>
    <property type="evidence" value="ECO:0007669"/>
    <property type="project" value="UniProtKB-KW"/>
</dbReference>
<dbReference type="EMBL" id="MK072438">
    <property type="protein sequence ID" value="AYV85036.1"/>
    <property type="molecule type" value="Genomic_DNA"/>
</dbReference>
<protein>
    <recommendedName>
        <fullName evidence="3">C2H2-type domain-containing protein</fullName>
    </recommendedName>
</protein>
<dbReference type="InterPro" id="IPR013087">
    <property type="entry name" value="Znf_C2H2_type"/>
</dbReference>
<feature type="domain" description="C2H2-type" evidence="3">
    <location>
        <begin position="74"/>
        <end position="98"/>
    </location>
</feature>
<sequence>MDKPSGMVSQMEDPPTLVPSSPKQKKKSTKKQKKKSTKLKPSSPKQKKKLRQLISESTRLKPQRNIRSSAARRYICGECGWSFVTGRCLKAHRRRENHNFMIHLKKINPRSEFLSAADAIDILEKNLMSMKKDAIDVLEKWMSLKKDEIDVLEKECVSE</sequence>
<keyword evidence="1" id="KW-0479">Metal-binding</keyword>
<dbReference type="PROSITE" id="PS00028">
    <property type="entry name" value="ZINC_FINGER_C2H2_1"/>
    <property type="match status" value="1"/>
</dbReference>
<proteinExistence type="predicted"/>
<name>A0A3G5ACV5_9VIRU</name>
<gene>
    <name evidence="4" type="ORF">Satyrvirus2_47</name>
</gene>
<organism evidence="4">
    <name type="scientific">Satyrvirus sp</name>
    <dbReference type="NCBI Taxonomy" id="2487771"/>
    <lineage>
        <taxon>Viruses</taxon>
        <taxon>Varidnaviria</taxon>
        <taxon>Bamfordvirae</taxon>
        <taxon>Nucleocytoviricota</taxon>
        <taxon>Megaviricetes</taxon>
        <taxon>Imitervirales</taxon>
        <taxon>Mimiviridae</taxon>
        <taxon>Megamimivirinae</taxon>
    </lineage>
</organism>
<keyword evidence="1" id="KW-0862">Zinc</keyword>
<evidence type="ECO:0000256" key="1">
    <source>
        <dbReference type="PROSITE-ProRule" id="PRU00042"/>
    </source>
</evidence>
<keyword evidence="1" id="KW-0863">Zinc-finger</keyword>
<evidence type="ECO:0000256" key="2">
    <source>
        <dbReference type="SAM" id="MobiDB-lite"/>
    </source>
</evidence>
<feature type="region of interest" description="Disordered" evidence="2">
    <location>
        <begin position="1"/>
        <end position="66"/>
    </location>
</feature>
<accession>A0A3G5ACV5</accession>
<dbReference type="PROSITE" id="PS50157">
    <property type="entry name" value="ZINC_FINGER_C2H2_2"/>
    <property type="match status" value="1"/>
</dbReference>
<evidence type="ECO:0000313" key="4">
    <source>
        <dbReference type="EMBL" id="AYV85036.1"/>
    </source>
</evidence>
<feature type="compositionally biased region" description="Basic residues" evidence="2">
    <location>
        <begin position="23"/>
        <end position="38"/>
    </location>
</feature>
<evidence type="ECO:0000259" key="3">
    <source>
        <dbReference type="PROSITE" id="PS50157"/>
    </source>
</evidence>